<accession>A0AAE9YPD1</accession>
<dbReference type="RefSeq" id="WP_044832129.1">
    <property type="nucleotide sequence ID" value="NZ_CP059735.1"/>
</dbReference>
<keyword evidence="2" id="KW-1185">Reference proteome</keyword>
<name>A0AAE9YPD1_9GAMM</name>
<organism evidence="1 2">
    <name type="scientific">Thalassomonas actiniarum</name>
    <dbReference type="NCBI Taxonomy" id="485447"/>
    <lineage>
        <taxon>Bacteria</taxon>
        <taxon>Pseudomonadati</taxon>
        <taxon>Pseudomonadota</taxon>
        <taxon>Gammaproteobacteria</taxon>
        <taxon>Alteromonadales</taxon>
        <taxon>Colwelliaceae</taxon>
        <taxon>Thalassomonas</taxon>
    </lineage>
</organism>
<dbReference type="KEGG" id="tact:SG35_021220"/>
<dbReference type="EMBL" id="CP059735">
    <property type="protein sequence ID" value="WDD97799.1"/>
    <property type="molecule type" value="Genomic_DNA"/>
</dbReference>
<gene>
    <name evidence="1" type="ORF">SG35_021220</name>
</gene>
<reference evidence="1 2" key="2">
    <citation type="journal article" date="2022" name="Mar. Drugs">
        <title>Bioassay-Guided Fractionation Leads to the Detection of Cholic Acid Generated by the Rare Thalassomonas sp.</title>
        <authorList>
            <person name="Pheiffer F."/>
            <person name="Schneider Y.K."/>
            <person name="Hansen E.H."/>
            <person name="Andersen J.H."/>
            <person name="Isaksson J."/>
            <person name="Busche T."/>
            <person name="R C."/>
            <person name="Kalinowski J."/>
            <person name="Zyl L.V."/>
            <person name="Trindade M."/>
        </authorList>
    </citation>
    <scope>NUCLEOTIDE SEQUENCE [LARGE SCALE GENOMIC DNA]</scope>
    <source>
        <strain evidence="1 2">A5K-106</strain>
    </source>
</reference>
<evidence type="ECO:0000313" key="1">
    <source>
        <dbReference type="EMBL" id="WDD97799.1"/>
    </source>
</evidence>
<protein>
    <submittedName>
        <fullName evidence="1">Uncharacterized protein</fullName>
    </submittedName>
</protein>
<dbReference type="AlphaFoldDB" id="A0AAE9YPD1"/>
<proteinExistence type="predicted"/>
<reference evidence="1 2" key="1">
    <citation type="journal article" date="2015" name="Genome Announc.">
        <title>Draft Genome Sequences of Marine Isolates of Thalassomonas viridans and Thalassomonas actiniarum.</title>
        <authorList>
            <person name="Olonade I."/>
            <person name="van Zyl L.J."/>
            <person name="Trindade M."/>
        </authorList>
    </citation>
    <scope>NUCLEOTIDE SEQUENCE [LARGE SCALE GENOMIC DNA]</scope>
    <source>
        <strain evidence="1 2">A5K-106</strain>
    </source>
</reference>
<evidence type="ECO:0000313" key="2">
    <source>
        <dbReference type="Proteomes" id="UP000032568"/>
    </source>
</evidence>
<dbReference type="Proteomes" id="UP000032568">
    <property type="component" value="Chromosome"/>
</dbReference>
<sequence>MYVEQCFEKFSLTLLAQMGEKFSRGDVTLGDSRLLCESICEYQMYLAAKNESLSLSPVANKSGGGHGC</sequence>